<evidence type="ECO:0000313" key="1">
    <source>
        <dbReference type="EMBL" id="GIG89935.1"/>
    </source>
</evidence>
<gene>
    <name evidence="1" type="ORF">Pen02_48710</name>
</gene>
<comment type="caution">
    <text evidence="1">The sequence shown here is derived from an EMBL/GenBank/DDBJ whole genome shotgun (WGS) entry which is preliminary data.</text>
</comment>
<sequence>MRSSLELPGGTQATPADIVHATDAQPGPVRGVALPRRTSRSGVAVIGPQERWLVHVPAHPSYACRSCGSPWPCHQARLALVTSFRRNRVGLMVYLAAHLARALEERPDVHPAALAGQILYWVPRRR</sequence>
<reference evidence="1 2" key="1">
    <citation type="submission" date="2021-01" db="EMBL/GenBank/DDBJ databases">
        <title>Whole genome shotgun sequence of Plantactinospora endophytica NBRC 110450.</title>
        <authorList>
            <person name="Komaki H."/>
            <person name="Tamura T."/>
        </authorList>
    </citation>
    <scope>NUCLEOTIDE SEQUENCE [LARGE SCALE GENOMIC DNA]</scope>
    <source>
        <strain evidence="1 2">NBRC 110450</strain>
    </source>
</reference>
<dbReference type="EMBL" id="BONW01000022">
    <property type="protein sequence ID" value="GIG89935.1"/>
    <property type="molecule type" value="Genomic_DNA"/>
</dbReference>
<protein>
    <recommendedName>
        <fullName evidence="3">Flavin reductase</fullName>
    </recommendedName>
</protein>
<accession>A0ABQ4E5F9</accession>
<name>A0ABQ4E5F9_9ACTN</name>
<evidence type="ECO:0008006" key="3">
    <source>
        <dbReference type="Google" id="ProtNLM"/>
    </source>
</evidence>
<dbReference type="Proteomes" id="UP000646749">
    <property type="component" value="Unassembled WGS sequence"/>
</dbReference>
<organism evidence="1 2">
    <name type="scientific">Plantactinospora endophytica</name>
    <dbReference type="NCBI Taxonomy" id="673535"/>
    <lineage>
        <taxon>Bacteria</taxon>
        <taxon>Bacillati</taxon>
        <taxon>Actinomycetota</taxon>
        <taxon>Actinomycetes</taxon>
        <taxon>Micromonosporales</taxon>
        <taxon>Micromonosporaceae</taxon>
        <taxon>Plantactinospora</taxon>
    </lineage>
</organism>
<proteinExistence type="predicted"/>
<evidence type="ECO:0000313" key="2">
    <source>
        <dbReference type="Proteomes" id="UP000646749"/>
    </source>
</evidence>
<keyword evidence="2" id="KW-1185">Reference proteome</keyword>